<sequence length="66" mass="7248">MGAEVLSGIRGGGYARLSEADLEGSSHMVRVVSLYGDGCHIWGRDVVEAEFSYRCGVVEEKRWNSI</sequence>
<name>A0A834WNU5_9FABA</name>
<protein>
    <submittedName>
        <fullName evidence="1">Uncharacterized protein</fullName>
    </submittedName>
</protein>
<evidence type="ECO:0000313" key="2">
    <source>
        <dbReference type="Proteomes" id="UP000634136"/>
    </source>
</evidence>
<accession>A0A834WNU5</accession>
<dbReference type="EMBL" id="JAAIUW010000006">
    <property type="protein sequence ID" value="KAF7827808.1"/>
    <property type="molecule type" value="Genomic_DNA"/>
</dbReference>
<gene>
    <name evidence="1" type="ORF">G2W53_018972</name>
</gene>
<reference evidence="1" key="1">
    <citation type="submission" date="2020-09" db="EMBL/GenBank/DDBJ databases">
        <title>Genome-Enabled Discovery of Anthraquinone Biosynthesis in Senna tora.</title>
        <authorList>
            <person name="Kang S.-H."/>
            <person name="Pandey R.P."/>
            <person name="Lee C.-M."/>
            <person name="Sim J.-S."/>
            <person name="Jeong J.-T."/>
            <person name="Choi B.-S."/>
            <person name="Jung M."/>
            <person name="Ginzburg D."/>
            <person name="Zhao K."/>
            <person name="Won S.Y."/>
            <person name="Oh T.-J."/>
            <person name="Yu Y."/>
            <person name="Kim N.-H."/>
            <person name="Lee O.R."/>
            <person name="Lee T.-H."/>
            <person name="Bashyal P."/>
            <person name="Kim T.-S."/>
            <person name="Lee W.-H."/>
            <person name="Kawkins C."/>
            <person name="Kim C.-K."/>
            <person name="Kim J.S."/>
            <person name="Ahn B.O."/>
            <person name="Rhee S.Y."/>
            <person name="Sohng J.K."/>
        </authorList>
    </citation>
    <scope>NUCLEOTIDE SEQUENCE</scope>
    <source>
        <tissue evidence="1">Leaf</tissue>
    </source>
</reference>
<evidence type="ECO:0000313" key="1">
    <source>
        <dbReference type="EMBL" id="KAF7827808.1"/>
    </source>
</evidence>
<proteinExistence type="predicted"/>
<dbReference type="AlphaFoldDB" id="A0A834WNU5"/>
<dbReference type="Proteomes" id="UP000634136">
    <property type="component" value="Unassembled WGS sequence"/>
</dbReference>
<keyword evidence="2" id="KW-1185">Reference proteome</keyword>
<comment type="caution">
    <text evidence="1">The sequence shown here is derived from an EMBL/GenBank/DDBJ whole genome shotgun (WGS) entry which is preliminary data.</text>
</comment>
<organism evidence="1 2">
    <name type="scientific">Senna tora</name>
    <dbReference type="NCBI Taxonomy" id="362788"/>
    <lineage>
        <taxon>Eukaryota</taxon>
        <taxon>Viridiplantae</taxon>
        <taxon>Streptophyta</taxon>
        <taxon>Embryophyta</taxon>
        <taxon>Tracheophyta</taxon>
        <taxon>Spermatophyta</taxon>
        <taxon>Magnoliopsida</taxon>
        <taxon>eudicotyledons</taxon>
        <taxon>Gunneridae</taxon>
        <taxon>Pentapetalae</taxon>
        <taxon>rosids</taxon>
        <taxon>fabids</taxon>
        <taxon>Fabales</taxon>
        <taxon>Fabaceae</taxon>
        <taxon>Caesalpinioideae</taxon>
        <taxon>Cassia clade</taxon>
        <taxon>Senna</taxon>
    </lineage>
</organism>